<evidence type="ECO:0008006" key="3">
    <source>
        <dbReference type="Google" id="ProtNLM"/>
    </source>
</evidence>
<dbReference type="AlphaFoldDB" id="A0A1H0F1H6"/>
<dbReference type="Proteomes" id="UP000198793">
    <property type="component" value="Unassembled WGS sequence"/>
</dbReference>
<dbReference type="SUPFAM" id="SSF53335">
    <property type="entry name" value="S-adenosyl-L-methionine-dependent methyltransferases"/>
    <property type="match status" value="1"/>
</dbReference>
<dbReference type="EMBL" id="FNIT01000002">
    <property type="protein sequence ID" value="SDN88396.1"/>
    <property type="molecule type" value="Genomic_DNA"/>
</dbReference>
<dbReference type="InterPro" id="IPR029063">
    <property type="entry name" value="SAM-dependent_MTases_sf"/>
</dbReference>
<proteinExistence type="predicted"/>
<organism evidence="1 2">
    <name type="scientific">Aureimonas jatrophae</name>
    <dbReference type="NCBI Taxonomy" id="1166073"/>
    <lineage>
        <taxon>Bacteria</taxon>
        <taxon>Pseudomonadati</taxon>
        <taxon>Pseudomonadota</taxon>
        <taxon>Alphaproteobacteria</taxon>
        <taxon>Hyphomicrobiales</taxon>
        <taxon>Aurantimonadaceae</taxon>
        <taxon>Aureimonas</taxon>
    </lineage>
</organism>
<keyword evidence="2" id="KW-1185">Reference proteome</keyword>
<evidence type="ECO:0000313" key="2">
    <source>
        <dbReference type="Proteomes" id="UP000198793"/>
    </source>
</evidence>
<sequence>MMAKLTTFERLYRAATKYLPPRYAARIDHMRPAYRASWGGPLNGQVQRQALVRQIFRVIDFDEVIETGTFRGTTTEFFGYLSGLPVHSMETVERFHAYAVQRCETLPNVEIAHEDSRTALRRLAARPDNRRTFFYLDAHWQEDVPRHEELRIIHARWSEAVVMIDDFEVPGDEGYGVALYGGHRLTAEYLPALPGWRRFYPSTHSDAETGARRGCIVLATEALARRLDAVPLLVPVDRPAVAAA</sequence>
<name>A0A1H0F1H6_9HYPH</name>
<protein>
    <recommendedName>
        <fullName evidence="3">Methyltransferase domain-containing protein</fullName>
    </recommendedName>
</protein>
<gene>
    <name evidence="1" type="ORF">SAMN05192530_102312</name>
</gene>
<accession>A0A1H0F1H6</accession>
<dbReference type="STRING" id="1166073.SAMN05192530_102312"/>
<evidence type="ECO:0000313" key="1">
    <source>
        <dbReference type="EMBL" id="SDN88396.1"/>
    </source>
</evidence>
<dbReference type="Gene3D" id="3.40.50.150">
    <property type="entry name" value="Vaccinia Virus protein VP39"/>
    <property type="match status" value="1"/>
</dbReference>
<reference evidence="1 2" key="1">
    <citation type="submission" date="2016-10" db="EMBL/GenBank/DDBJ databases">
        <authorList>
            <person name="de Groot N.N."/>
        </authorList>
    </citation>
    <scope>NUCLEOTIDE SEQUENCE [LARGE SCALE GENOMIC DNA]</scope>
    <source>
        <strain evidence="2">L7-484,KACC 16230,DSM 25025</strain>
    </source>
</reference>